<evidence type="ECO:0000313" key="9">
    <source>
        <dbReference type="EMBL" id="CAG5094132.1"/>
    </source>
</evidence>
<keyword evidence="8" id="KW-0325">Glycoprotein</keyword>
<evidence type="ECO:0000256" key="8">
    <source>
        <dbReference type="ARBA" id="ARBA00023180"/>
    </source>
</evidence>
<keyword evidence="2" id="KW-0808">Transferase</keyword>
<dbReference type="PANTHER" id="PTHR12129">
    <property type="entry name" value="HEPARAN SULFATE 2-O-SULFOTRANSFERASE"/>
    <property type="match status" value="1"/>
</dbReference>
<organism evidence="9 10">
    <name type="scientific">Oikopleura dioica</name>
    <name type="common">Tunicate</name>
    <dbReference type="NCBI Taxonomy" id="34765"/>
    <lineage>
        <taxon>Eukaryota</taxon>
        <taxon>Metazoa</taxon>
        <taxon>Chordata</taxon>
        <taxon>Tunicata</taxon>
        <taxon>Appendicularia</taxon>
        <taxon>Copelata</taxon>
        <taxon>Oikopleuridae</taxon>
        <taxon>Oikopleura</taxon>
    </lineage>
</organism>
<keyword evidence="6" id="KW-0333">Golgi apparatus</keyword>
<keyword evidence="5" id="KW-1133">Transmembrane helix</keyword>
<proteinExistence type="predicted"/>
<evidence type="ECO:0000256" key="7">
    <source>
        <dbReference type="ARBA" id="ARBA00023136"/>
    </source>
</evidence>
<keyword evidence="3" id="KW-0812">Transmembrane</keyword>
<dbReference type="PANTHER" id="PTHR12129:SF15">
    <property type="entry name" value="URONYL 2-SULFOTRANSFERASE"/>
    <property type="match status" value="1"/>
</dbReference>
<protein>
    <submittedName>
        <fullName evidence="9">Oidioi.mRNA.OKI2018_I69.XSR.g13276.t1.cds</fullName>
    </submittedName>
</protein>
<comment type="subcellular location">
    <subcellularLocation>
        <location evidence="1">Golgi apparatus membrane</location>
        <topology evidence="1">Single-pass type II membrane protein</topology>
    </subcellularLocation>
</comment>
<evidence type="ECO:0000256" key="3">
    <source>
        <dbReference type="ARBA" id="ARBA00022692"/>
    </source>
</evidence>
<evidence type="ECO:0000256" key="1">
    <source>
        <dbReference type="ARBA" id="ARBA00004323"/>
    </source>
</evidence>
<dbReference type="Gene3D" id="3.40.50.300">
    <property type="entry name" value="P-loop containing nucleotide triphosphate hydrolases"/>
    <property type="match status" value="1"/>
</dbReference>
<sequence>MAKIRLLKEYYIVGTLEKIEESLRLLEHTLPQFFSGVLGVFREQDVQEVINSTRTLEKPQLSQHLRQELAMDSLRYEMELFAFIQSVLYKKYTSFGFHPEDWDPKFLF</sequence>
<gene>
    <name evidence="9" type="ORF">OKIOD_LOCUS4834</name>
</gene>
<evidence type="ECO:0000256" key="4">
    <source>
        <dbReference type="ARBA" id="ARBA00022968"/>
    </source>
</evidence>
<dbReference type="InterPro" id="IPR027417">
    <property type="entry name" value="P-loop_NTPase"/>
</dbReference>
<name>A0ABN7SDB8_OIKDI</name>
<keyword evidence="10" id="KW-1185">Reference proteome</keyword>
<evidence type="ECO:0000256" key="5">
    <source>
        <dbReference type="ARBA" id="ARBA00022989"/>
    </source>
</evidence>
<evidence type="ECO:0000256" key="6">
    <source>
        <dbReference type="ARBA" id="ARBA00023034"/>
    </source>
</evidence>
<keyword evidence="4" id="KW-0735">Signal-anchor</keyword>
<accession>A0ABN7SDB8</accession>
<dbReference type="InterPro" id="IPR007734">
    <property type="entry name" value="Heparan_SO4_2-O-STrfase"/>
</dbReference>
<evidence type="ECO:0000256" key="2">
    <source>
        <dbReference type="ARBA" id="ARBA00022679"/>
    </source>
</evidence>
<evidence type="ECO:0000313" key="10">
    <source>
        <dbReference type="Proteomes" id="UP001158576"/>
    </source>
</evidence>
<reference evidence="9 10" key="1">
    <citation type="submission" date="2021-04" db="EMBL/GenBank/DDBJ databases">
        <authorList>
            <person name="Bliznina A."/>
        </authorList>
    </citation>
    <scope>NUCLEOTIDE SEQUENCE [LARGE SCALE GENOMIC DNA]</scope>
</reference>
<dbReference type="Proteomes" id="UP001158576">
    <property type="component" value="Chromosome XSR"/>
</dbReference>
<dbReference type="EMBL" id="OU015569">
    <property type="protein sequence ID" value="CAG5094132.1"/>
    <property type="molecule type" value="Genomic_DNA"/>
</dbReference>
<keyword evidence="7" id="KW-0472">Membrane</keyword>